<accession>A0ABS4IL65</accession>
<comment type="caution">
    <text evidence="1">The sequence shown here is derived from an EMBL/GenBank/DDBJ whole genome shotgun (WGS) entry which is preliminary data.</text>
</comment>
<evidence type="ECO:0000313" key="2">
    <source>
        <dbReference type="Proteomes" id="UP001519345"/>
    </source>
</evidence>
<organism evidence="1 2">
    <name type="scientific">Virgibacillus natechei</name>
    <dbReference type="NCBI Taxonomy" id="1216297"/>
    <lineage>
        <taxon>Bacteria</taxon>
        <taxon>Bacillati</taxon>
        <taxon>Bacillota</taxon>
        <taxon>Bacilli</taxon>
        <taxon>Bacillales</taxon>
        <taxon>Bacillaceae</taxon>
        <taxon>Virgibacillus</taxon>
    </lineage>
</organism>
<gene>
    <name evidence="1" type="ORF">J2Z83_003769</name>
</gene>
<sequence length="255" mass="29932">MSGIMRVEKNKNFVVMDKTPLNDKSLSWKAKGIIAYMLSKPDDWIFYLDEVMTHSTDGEKSFRTGFQELKDNGYVKRKPIREGSRIVRWETIVYENPLLADFVHVGNEHVGNVDVGNGYATKNDSTKNELTKNDKDIYALYDHWNEQGIIKHKRMNQAMKSSTKARLEDYSIDELLKAIDNYTEILSSTKYYWTHKWTYQEFMKPNNVIRFLDEVDPKSNFSTEEIKQAKPTKGFQKSKEQLEHEQMLKEVGFFN</sequence>
<evidence type="ECO:0008006" key="3">
    <source>
        <dbReference type="Google" id="ProtNLM"/>
    </source>
</evidence>
<keyword evidence="2" id="KW-1185">Reference proteome</keyword>
<reference evidence="1 2" key="1">
    <citation type="submission" date="2021-03" db="EMBL/GenBank/DDBJ databases">
        <title>Genomic Encyclopedia of Type Strains, Phase IV (KMG-IV): sequencing the most valuable type-strain genomes for metagenomic binning, comparative biology and taxonomic classification.</title>
        <authorList>
            <person name="Goeker M."/>
        </authorList>
    </citation>
    <scope>NUCLEOTIDE SEQUENCE [LARGE SCALE GENOMIC DNA]</scope>
    <source>
        <strain evidence="1 2">DSM 25609</strain>
    </source>
</reference>
<dbReference type="EMBL" id="JAGGKX010000029">
    <property type="protein sequence ID" value="MBP1971618.1"/>
    <property type="molecule type" value="Genomic_DNA"/>
</dbReference>
<protein>
    <recommendedName>
        <fullName evidence="3">Replication protein</fullName>
    </recommendedName>
</protein>
<proteinExistence type="predicted"/>
<dbReference type="Proteomes" id="UP001519345">
    <property type="component" value="Unassembled WGS sequence"/>
</dbReference>
<evidence type="ECO:0000313" key="1">
    <source>
        <dbReference type="EMBL" id="MBP1971618.1"/>
    </source>
</evidence>
<dbReference type="RefSeq" id="WP_209464638.1">
    <property type="nucleotide sequence ID" value="NZ_CP110224.1"/>
</dbReference>
<name>A0ABS4IL65_9BACI</name>